<dbReference type="SMART" id="SM00089">
    <property type="entry name" value="PKD"/>
    <property type="match status" value="1"/>
</dbReference>
<dbReference type="SUPFAM" id="SSF49299">
    <property type="entry name" value="PKD domain"/>
    <property type="match status" value="1"/>
</dbReference>
<dbReference type="PANTHER" id="PTHR35580">
    <property type="entry name" value="CELL SURFACE GLYCOPROTEIN (S-LAYER PROTEIN)-LIKE PROTEIN"/>
    <property type="match status" value="1"/>
</dbReference>
<proteinExistence type="predicted"/>
<dbReference type="PANTHER" id="PTHR35580:SF1">
    <property type="entry name" value="PHYTASE-LIKE DOMAIN-CONTAINING PROTEIN"/>
    <property type="match status" value="1"/>
</dbReference>
<dbReference type="InterPro" id="IPR022409">
    <property type="entry name" value="PKD/Chitinase_dom"/>
</dbReference>
<feature type="chain" id="PRO_5045760831" evidence="1">
    <location>
        <begin position="24"/>
        <end position="1184"/>
    </location>
</feature>
<protein>
    <submittedName>
        <fullName evidence="3">Gliding motility-associated C-terminal domain-containing protein</fullName>
    </submittedName>
</protein>
<evidence type="ECO:0000313" key="4">
    <source>
        <dbReference type="Proteomes" id="UP000618931"/>
    </source>
</evidence>
<organism evidence="3 4">
    <name type="scientific">Hymenobacter ruricola</name>
    <dbReference type="NCBI Taxonomy" id="2791023"/>
    <lineage>
        <taxon>Bacteria</taxon>
        <taxon>Pseudomonadati</taxon>
        <taxon>Bacteroidota</taxon>
        <taxon>Cytophagia</taxon>
        <taxon>Cytophagales</taxon>
        <taxon>Hymenobacteraceae</taxon>
        <taxon>Hymenobacter</taxon>
    </lineage>
</organism>
<dbReference type="Proteomes" id="UP000618931">
    <property type="component" value="Unassembled WGS sequence"/>
</dbReference>
<dbReference type="RefSeq" id="WP_196294662.1">
    <property type="nucleotide sequence ID" value="NZ_JADQDM010000013.1"/>
</dbReference>
<name>A0ABS0I8I6_9BACT</name>
<dbReference type="Gene3D" id="2.60.40.10">
    <property type="entry name" value="Immunoglobulins"/>
    <property type="match status" value="1"/>
</dbReference>
<accession>A0ABS0I8I6</accession>
<dbReference type="InterPro" id="IPR013783">
    <property type="entry name" value="Ig-like_fold"/>
</dbReference>
<dbReference type="EMBL" id="JADQDM010000013">
    <property type="protein sequence ID" value="MBF9223219.1"/>
    <property type="molecule type" value="Genomic_DNA"/>
</dbReference>
<dbReference type="PROSITE" id="PS50093">
    <property type="entry name" value="PKD"/>
    <property type="match status" value="1"/>
</dbReference>
<dbReference type="InterPro" id="IPR000601">
    <property type="entry name" value="PKD_dom"/>
</dbReference>
<evidence type="ECO:0000259" key="2">
    <source>
        <dbReference type="PROSITE" id="PS50093"/>
    </source>
</evidence>
<feature type="domain" description="PKD" evidence="2">
    <location>
        <begin position="1025"/>
        <end position="1109"/>
    </location>
</feature>
<reference evidence="3 4" key="1">
    <citation type="submission" date="2020-11" db="EMBL/GenBank/DDBJ databases">
        <authorList>
            <person name="Kim M.K."/>
        </authorList>
    </citation>
    <scope>NUCLEOTIDE SEQUENCE [LARGE SCALE GENOMIC DNA]</scope>
    <source>
        <strain evidence="3 4">BT662</strain>
    </source>
</reference>
<dbReference type="InterPro" id="IPR035986">
    <property type="entry name" value="PKD_dom_sf"/>
</dbReference>
<dbReference type="Pfam" id="PF25778">
    <property type="entry name" value="DUF7948"/>
    <property type="match status" value="1"/>
</dbReference>
<comment type="caution">
    <text evidence="3">The sequence shown here is derived from an EMBL/GenBank/DDBJ whole genome shotgun (WGS) entry which is preliminary data.</text>
</comment>
<gene>
    <name evidence="3" type="ORF">I2H31_19095</name>
</gene>
<dbReference type="Pfam" id="PF13585">
    <property type="entry name" value="CHU_C"/>
    <property type="match status" value="1"/>
</dbReference>
<dbReference type="InterPro" id="IPR052918">
    <property type="entry name" value="Motility_Chemotaxis_Reg"/>
</dbReference>
<dbReference type="CDD" id="cd00146">
    <property type="entry name" value="PKD"/>
    <property type="match status" value="1"/>
</dbReference>
<keyword evidence="4" id="KW-1185">Reference proteome</keyword>
<feature type="signal peptide" evidence="1">
    <location>
        <begin position="1"/>
        <end position="23"/>
    </location>
</feature>
<evidence type="ECO:0000313" key="3">
    <source>
        <dbReference type="EMBL" id="MBF9223219.1"/>
    </source>
</evidence>
<dbReference type="Pfam" id="PF18911">
    <property type="entry name" value="PKD_4"/>
    <property type="match status" value="1"/>
</dbReference>
<keyword evidence="1" id="KW-0732">Signal</keyword>
<evidence type="ECO:0000256" key="1">
    <source>
        <dbReference type="SAM" id="SignalP"/>
    </source>
</evidence>
<dbReference type="InterPro" id="IPR057708">
    <property type="entry name" value="DUF7948"/>
</dbReference>
<sequence length="1184" mass="123333">MKLLLLALAGVWQLSSGTPPAFAQTAEPGARPDRTLEFVENKGQWDPRARYVAALPGGRLFAEADGLTFSLLANGSLDRPSHGGRKRTRPAADSLLRGHALTLRFAGAASASIEATEATAERRNYFLGKDPRRWAANVRGFRELHYAGLWPGVSARVYESADQHLEYDFELAPGARPGAIALRHDGAQGLQLDAAGNLLVQTSVGTLTERAPQAWQTTAGGQRKAVPCRYVLASDGLVRFALGHYDASRPLTIDPVVVFATYTGSTADNWGFTATYDAQGNLYSGGIVFGLGYPASPGAFLTRFSGVIDIGVIKYNPAANGPAARVWASYIGGNDADFPSSLVVNSQGELLLLGASSSNDYPTTAGAVQNSFHNGFFTDPYGEGVDYTLPNGSDLVITRFNANGTALVGSTYLGGSGNEGILPLDVNTTDQLAHNYGDPFRGDILVDAADNVYVASNTSSQDFPLAGGFNGTYRGGATDGVVLKLNPGLTALTWGSYLGGTGSDAAYSVQVEPSSGDVYVAGGTLSTDFPATAGSHHPTAQGDVDGFAARISANGHTLLRATYLGTPSYDQSYFLQLGTDGGVYVLGQTAGAYPTTPGLFANANGRQFIHKLDANLGATQLATVFGSGRASIDLDPTAFLVDRCDRVYVCGWGGYLNSNVSGFYPYLGLNGTAAQLPTSHNALQQAGDDSDFYLVQFAAGLDSLAYATYYGNPNGTNDHVDGGTSRFDPRGVVYQAVCACGNGGPGFPIPPGAHTYSAVNGNSNCNNAAFLLDFQPSIANAGADQTVCATAGPQALTGNPGGGTWSGPGVTGSLSTGFFFTPAPALLGVQVLTYTVLSSGQCTTTGTRRITVTPAPTVAITAPLSSTYCASVQGVPAVPLVPLTATPPGGVWSGSGVVNGGPTTGFFFNPNLGAGTYEVTYTFTTNGCVARDTRTVTIKRLAAPVPPADTTLCPGSSQRFALRGSPAGGSWTGLGVSGSPATGFFFTPPAGFVGPATLSYFVYDGLCSASATRRVSVAAQPTLTATSAPVACPETRLAPLTLRFSANTGAAAAGLSWDFGDGTQSGEVSPVHTYTTAGRYQPVVRLRYNGGSCETQATLPAVEVQARIIPNIITPNGDNQNQTFQLGPDCPPRLQIFSRWGRKVFEAAAYRNDWNADGQPDGVYYYLITYPDGHRLKGIVEVVR</sequence>